<keyword evidence="5 6" id="KW-0472">Membrane</keyword>
<evidence type="ECO:0000256" key="5">
    <source>
        <dbReference type="ARBA" id="ARBA00023136"/>
    </source>
</evidence>
<dbReference type="CDD" id="cd07731">
    <property type="entry name" value="ComA-like_MBL-fold"/>
    <property type="match status" value="1"/>
</dbReference>
<sequence length="758" mass="86885">MKGYWHIPAISVLFSAFTVIFDSIVFSIVLLLWLLYLNVTRRLGKIPLTLSLTAFLFFTVYFPPIEIVSSPFEPLEMSITGQIITPISNSEKVIQFNVREDKTNQLIKIIYFKQNENESDFFDVQLGASCHLSGEVSLPVGNTNPGQFNYQKYLAANGIQYEMKINSSQDMICQGKASKTFLYSLRENLKNYITEAYSDKTSAWINALVLGDDSQIPEETTEHFQSWGLSHILAISGLHIGLVVGFYYFLTFRLSVLTKEKAQLLIFIFLPIYAVLAGGEPSVWRATLMVLFVVIIQKIKIRFSVTDIISITFLILLLLDKYLIYHVGFQFSFLVSFGIILSRKWIGKDQSLFMQLVRLSFVSQMIIVPLQLMYFYAFNPLSILLNVFVVPYFSFFVIPFMFILFIISPIPFVATSLDWLFTMIHQYLFLLPLEVVNQLAYFPWWTGSLPAILVVLYYGLYLMMMYFVQKGVHRLAFFYGILVTLVLFFVAFRPYISPYGTVTMLDIGQGDAFVIELPYRKGVLIVDAGSGFTFETMEPSKTNYTRIIKPFLQYKGIREIDGIVISHEDIDHAGSVNYLLEDFDVNTIIISEYYQIEEGTEKKWQRNGTDILRLKAGNSFELSGSTFTILSPWVDKKGTNENSLVIFTELGNKSWLFTGDIDKDVEREIIRNYPNLKVEVLKIAHHGSNTSSDPFYISAINPTYALISVGENNRYGHPSNEIISLLEKENIHVFRTDLEGAIIYQFTEDTGTFYRFKP</sequence>
<feature type="transmembrane region" description="Helical" evidence="6">
    <location>
        <begin position="232"/>
        <end position="250"/>
    </location>
</feature>
<feature type="transmembrane region" description="Helical" evidence="6">
    <location>
        <begin position="262"/>
        <end position="279"/>
    </location>
</feature>
<dbReference type="GO" id="GO:0005886">
    <property type="term" value="C:plasma membrane"/>
    <property type="evidence" value="ECO:0007669"/>
    <property type="project" value="UniProtKB-SubCell"/>
</dbReference>
<dbReference type="NCBIfam" id="TIGR00360">
    <property type="entry name" value="ComEC_N-term"/>
    <property type="match status" value="1"/>
</dbReference>
<feature type="transmembrane region" description="Helical" evidence="6">
    <location>
        <begin position="299"/>
        <end position="317"/>
    </location>
</feature>
<dbReference type="InterPro" id="IPR001279">
    <property type="entry name" value="Metallo-B-lactamas"/>
</dbReference>
<dbReference type="NCBIfam" id="TIGR00361">
    <property type="entry name" value="ComEC_Rec2"/>
    <property type="match status" value="1"/>
</dbReference>
<feature type="transmembrane region" description="Helical" evidence="6">
    <location>
        <begin position="48"/>
        <end position="68"/>
    </location>
</feature>
<feature type="transmembrane region" description="Helical" evidence="6">
    <location>
        <begin position="383"/>
        <end position="407"/>
    </location>
</feature>
<name>A0A919XBG2_9BACI</name>
<dbReference type="InterPro" id="IPR035681">
    <property type="entry name" value="ComA-like_MBL"/>
</dbReference>
<feature type="transmembrane region" description="Helical" evidence="6">
    <location>
        <begin position="323"/>
        <end position="341"/>
    </location>
</feature>
<feature type="transmembrane region" description="Helical" evidence="6">
    <location>
        <begin position="12"/>
        <end position="36"/>
    </location>
</feature>
<keyword evidence="9" id="KW-1185">Reference proteome</keyword>
<accession>A0A919XBG2</accession>
<feature type="domain" description="Metallo-beta-lactamase" evidence="7">
    <location>
        <begin position="509"/>
        <end position="711"/>
    </location>
</feature>
<evidence type="ECO:0000313" key="9">
    <source>
        <dbReference type="Proteomes" id="UP000676917"/>
    </source>
</evidence>
<evidence type="ECO:0000256" key="4">
    <source>
        <dbReference type="ARBA" id="ARBA00022989"/>
    </source>
</evidence>
<proteinExistence type="predicted"/>
<dbReference type="AlphaFoldDB" id="A0A919XBG2"/>
<dbReference type="RefSeq" id="WP_212921086.1">
    <property type="nucleotide sequence ID" value="NZ_BORP01000004.1"/>
</dbReference>
<feature type="transmembrane region" description="Helical" evidence="6">
    <location>
        <begin position="353"/>
        <end position="377"/>
    </location>
</feature>
<keyword evidence="4 6" id="KW-1133">Transmembrane helix</keyword>
<evidence type="ECO:0000256" key="3">
    <source>
        <dbReference type="ARBA" id="ARBA00022692"/>
    </source>
</evidence>
<evidence type="ECO:0000256" key="6">
    <source>
        <dbReference type="SAM" id="Phobius"/>
    </source>
</evidence>
<protein>
    <submittedName>
        <fullName evidence="8">DNA internalization-related competence protein ComEC/Rec2</fullName>
    </submittedName>
</protein>
<dbReference type="InterPro" id="IPR052159">
    <property type="entry name" value="Competence_DNA_uptake"/>
</dbReference>
<keyword evidence="3 6" id="KW-0812">Transmembrane</keyword>
<dbReference type="Pfam" id="PF00753">
    <property type="entry name" value="Lactamase_B"/>
    <property type="match status" value="1"/>
</dbReference>
<evidence type="ECO:0000256" key="2">
    <source>
        <dbReference type="ARBA" id="ARBA00022475"/>
    </source>
</evidence>
<dbReference type="InterPro" id="IPR004477">
    <property type="entry name" value="ComEC_N"/>
</dbReference>
<feature type="transmembrane region" description="Helical" evidence="6">
    <location>
        <begin position="475"/>
        <end position="496"/>
    </location>
</feature>
<dbReference type="GO" id="GO:0030420">
    <property type="term" value="P:establishment of competence for transformation"/>
    <property type="evidence" value="ECO:0007669"/>
    <property type="project" value="InterPro"/>
</dbReference>
<dbReference type="Proteomes" id="UP000676917">
    <property type="component" value="Unassembled WGS sequence"/>
</dbReference>
<dbReference type="InterPro" id="IPR004797">
    <property type="entry name" value="Competence_ComEC/Rec2"/>
</dbReference>
<evidence type="ECO:0000256" key="1">
    <source>
        <dbReference type="ARBA" id="ARBA00004651"/>
    </source>
</evidence>
<dbReference type="Pfam" id="PF03772">
    <property type="entry name" value="Competence"/>
    <property type="match status" value="1"/>
</dbReference>
<dbReference type="PANTHER" id="PTHR30619">
    <property type="entry name" value="DNA INTERNALIZATION/COMPETENCE PROTEIN COMEC/REC2"/>
    <property type="match status" value="1"/>
</dbReference>
<comment type="caution">
    <text evidence="8">The sequence shown here is derived from an EMBL/GenBank/DDBJ whole genome shotgun (WGS) entry which is preliminary data.</text>
</comment>
<dbReference type="PANTHER" id="PTHR30619:SF1">
    <property type="entry name" value="RECOMBINATION PROTEIN 2"/>
    <property type="match status" value="1"/>
</dbReference>
<dbReference type="Pfam" id="PF13567">
    <property type="entry name" value="DUF4131"/>
    <property type="match status" value="1"/>
</dbReference>
<reference evidence="8" key="1">
    <citation type="submission" date="2021-03" db="EMBL/GenBank/DDBJ databases">
        <title>Antimicrobial resistance genes in bacteria isolated from Japanese honey, and their potential for conferring macrolide and lincosamide resistance in the American foulbrood pathogen Paenibacillus larvae.</title>
        <authorList>
            <person name="Okamoto M."/>
            <person name="Kumagai M."/>
            <person name="Kanamori H."/>
            <person name="Takamatsu D."/>
        </authorList>
    </citation>
    <scope>NUCLEOTIDE SEQUENCE</scope>
    <source>
        <strain evidence="8">J43TS3</strain>
    </source>
</reference>
<comment type="subcellular location">
    <subcellularLocation>
        <location evidence="1">Cell membrane</location>
        <topology evidence="1">Multi-pass membrane protein</topology>
    </subcellularLocation>
</comment>
<gene>
    <name evidence="8" type="primary">comEC</name>
    <name evidence="8" type="ORF">J43TS3_22160</name>
</gene>
<feature type="transmembrane region" description="Helical" evidence="6">
    <location>
        <begin position="448"/>
        <end position="468"/>
    </location>
</feature>
<dbReference type="InterPro" id="IPR025405">
    <property type="entry name" value="DUF4131"/>
</dbReference>
<dbReference type="SUPFAM" id="SSF56281">
    <property type="entry name" value="Metallo-hydrolase/oxidoreductase"/>
    <property type="match status" value="1"/>
</dbReference>
<dbReference type="SMART" id="SM00849">
    <property type="entry name" value="Lactamase_B"/>
    <property type="match status" value="1"/>
</dbReference>
<keyword evidence="2" id="KW-1003">Cell membrane</keyword>
<dbReference type="InterPro" id="IPR036866">
    <property type="entry name" value="RibonucZ/Hydroxyglut_hydro"/>
</dbReference>
<organism evidence="8 9">
    <name type="scientific">Ornithinibacillus bavariensis</name>
    <dbReference type="NCBI Taxonomy" id="545502"/>
    <lineage>
        <taxon>Bacteria</taxon>
        <taxon>Bacillati</taxon>
        <taxon>Bacillota</taxon>
        <taxon>Bacilli</taxon>
        <taxon>Bacillales</taxon>
        <taxon>Bacillaceae</taxon>
        <taxon>Ornithinibacillus</taxon>
    </lineage>
</organism>
<evidence type="ECO:0000259" key="7">
    <source>
        <dbReference type="SMART" id="SM00849"/>
    </source>
</evidence>
<dbReference type="EMBL" id="BORP01000004">
    <property type="protein sequence ID" value="GIO27605.1"/>
    <property type="molecule type" value="Genomic_DNA"/>
</dbReference>
<evidence type="ECO:0000313" key="8">
    <source>
        <dbReference type="EMBL" id="GIO27605.1"/>
    </source>
</evidence>
<dbReference type="Gene3D" id="3.60.15.10">
    <property type="entry name" value="Ribonuclease Z/Hydroxyacylglutathione hydrolase-like"/>
    <property type="match status" value="1"/>
</dbReference>